<name>A0AC34RBI8_9BILA</name>
<evidence type="ECO:0000313" key="1">
    <source>
        <dbReference type="Proteomes" id="UP000887576"/>
    </source>
</evidence>
<organism evidence="1 2">
    <name type="scientific">Panagrolaimus sp. JU765</name>
    <dbReference type="NCBI Taxonomy" id="591449"/>
    <lineage>
        <taxon>Eukaryota</taxon>
        <taxon>Metazoa</taxon>
        <taxon>Ecdysozoa</taxon>
        <taxon>Nematoda</taxon>
        <taxon>Chromadorea</taxon>
        <taxon>Rhabditida</taxon>
        <taxon>Tylenchina</taxon>
        <taxon>Panagrolaimomorpha</taxon>
        <taxon>Panagrolaimoidea</taxon>
        <taxon>Panagrolaimidae</taxon>
        <taxon>Panagrolaimus</taxon>
    </lineage>
</organism>
<evidence type="ECO:0000313" key="2">
    <source>
        <dbReference type="WBParaSite" id="JU765_v2.g5159.t1"/>
    </source>
</evidence>
<dbReference type="Proteomes" id="UP000887576">
    <property type="component" value="Unplaced"/>
</dbReference>
<reference evidence="2" key="1">
    <citation type="submission" date="2022-11" db="UniProtKB">
        <authorList>
            <consortium name="WormBaseParasite"/>
        </authorList>
    </citation>
    <scope>IDENTIFICATION</scope>
</reference>
<proteinExistence type="predicted"/>
<sequence length="329" mass="38058">MEMLTNCQVEVLEVDDMSILLKSSDCLDILVKSLKFVTKLIIGQSITYIPKIFIDLYCMFCHLDTLVYKRKPLTLLCYPPNIVIEPESDAIDNRSYSNFLQNLAKYSRQYPLSSVKIKKYIFFDHLQQFLITAGFSEDAEIFAKFYMSNSSLHQVYLTYIERNIFQFEVYSPEAMVVTVDQKITGENDRILVLSRMNFVQEHATRNSLAVSFNVTSASSGNRPIYSGILTKNEQSFKLENVRSNEWIKVKIISRSTHRPVRYSKGFLNTHFPRYGNISHLNYLDKINNVLGTQFGITKATLKNINAIFDNRKLNVNVSSYNPGSRPRRR</sequence>
<protein>
    <submittedName>
        <fullName evidence="2">Uncharacterized protein</fullName>
    </submittedName>
</protein>
<dbReference type="WBParaSite" id="JU765_v2.g5159.t1">
    <property type="protein sequence ID" value="JU765_v2.g5159.t1"/>
    <property type="gene ID" value="JU765_v2.g5159"/>
</dbReference>
<accession>A0AC34RBI8</accession>